<sequence>MAPLFRAIMAGGSLRDRLIASVGGVFGIGVTAAVSFLLLRSAAPLPLIVAPMGASAVLIFAVPASPLAQPWPVVGGNVISALVGITAARLVPDTALAAGVAVGAAILIMSLLRCLHPPGGAAALTAVIGGQHIAAAGYWFALLPVGINAVLLAATGWLFHRLSGHSYPHRPAVGSSAAETSPEPHLDDVDRALEDLGETYDISKEDLALLVGRVTHHARARTGRR</sequence>
<dbReference type="Proteomes" id="UP000197290">
    <property type="component" value="Unassembled WGS sequence"/>
</dbReference>
<feature type="transmembrane region" description="Helical" evidence="1">
    <location>
        <begin position="18"/>
        <end position="38"/>
    </location>
</feature>
<accession>A0A245ZF30</accession>
<dbReference type="AlphaFoldDB" id="A0A245ZF30"/>
<name>A0A245ZF30_9SPHN</name>
<keyword evidence="4" id="KW-1185">Reference proteome</keyword>
<dbReference type="EMBL" id="NBBI01000006">
    <property type="protein sequence ID" value="OWK28347.1"/>
    <property type="molecule type" value="Genomic_DNA"/>
</dbReference>
<dbReference type="InterPro" id="IPR058581">
    <property type="entry name" value="TM_HPP"/>
</dbReference>
<feature type="transmembrane region" description="Helical" evidence="1">
    <location>
        <begin position="45"/>
        <end position="64"/>
    </location>
</feature>
<keyword evidence="1" id="KW-0472">Membrane</keyword>
<gene>
    <name evidence="3" type="ORF">SPDO_27490</name>
</gene>
<feature type="transmembrane region" description="Helical" evidence="1">
    <location>
        <begin position="136"/>
        <end position="159"/>
    </location>
</feature>
<evidence type="ECO:0000313" key="3">
    <source>
        <dbReference type="EMBL" id="OWK28347.1"/>
    </source>
</evidence>
<keyword evidence="1" id="KW-1133">Transmembrane helix</keyword>
<feature type="domain" description="HPP transmembrane region" evidence="2">
    <location>
        <begin position="12"/>
        <end position="168"/>
    </location>
</feature>
<dbReference type="OrthoDB" id="9811720at2"/>
<keyword evidence="1" id="KW-0812">Transmembrane</keyword>
<evidence type="ECO:0000313" key="4">
    <source>
        <dbReference type="Proteomes" id="UP000197290"/>
    </source>
</evidence>
<dbReference type="InterPro" id="IPR007065">
    <property type="entry name" value="HPP"/>
</dbReference>
<evidence type="ECO:0000259" key="2">
    <source>
        <dbReference type="Pfam" id="PF04982"/>
    </source>
</evidence>
<comment type="caution">
    <text evidence="3">The sequence shown here is derived from an EMBL/GenBank/DDBJ whole genome shotgun (WGS) entry which is preliminary data.</text>
</comment>
<reference evidence="3 4" key="1">
    <citation type="submission" date="2017-03" db="EMBL/GenBank/DDBJ databases">
        <title>Genome sequence of Sphingomonas dokdonensis DSM 21029.</title>
        <authorList>
            <person name="Poehlein A."/>
            <person name="Wuebbeler J.H."/>
            <person name="Steinbuechel A."/>
            <person name="Daniel R."/>
        </authorList>
    </citation>
    <scope>NUCLEOTIDE SEQUENCE [LARGE SCALE GENOMIC DNA]</scope>
    <source>
        <strain evidence="3 4">DSM 21029</strain>
    </source>
</reference>
<protein>
    <submittedName>
        <fullName evidence="3">HPP family protein</fullName>
    </submittedName>
</protein>
<proteinExistence type="predicted"/>
<dbReference type="Pfam" id="PF04982">
    <property type="entry name" value="TM_HPP"/>
    <property type="match status" value="1"/>
</dbReference>
<organism evidence="3 4">
    <name type="scientific">Sphingomonas dokdonensis</name>
    <dbReference type="NCBI Taxonomy" id="344880"/>
    <lineage>
        <taxon>Bacteria</taxon>
        <taxon>Pseudomonadati</taxon>
        <taxon>Pseudomonadota</taxon>
        <taxon>Alphaproteobacteria</taxon>
        <taxon>Sphingomonadales</taxon>
        <taxon>Sphingomonadaceae</taxon>
        <taxon>Sphingomonas</taxon>
    </lineage>
</organism>
<dbReference type="PANTHER" id="PTHR33741:SF5">
    <property type="entry name" value="TRANSMEMBRANE PROTEIN DDB_G0269096-RELATED"/>
    <property type="match status" value="1"/>
</dbReference>
<dbReference type="PANTHER" id="PTHR33741">
    <property type="entry name" value="TRANSMEMBRANE PROTEIN DDB_G0269096-RELATED"/>
    <property type="match status" value="1"/>
</dbReference>
<feature type="transmembrane region" description="Helical" evidence="1">
    <location>
        <begin position="95"/>
        <end position="116"/>
    </location>
</feature>
<evidence type="ECO:0000256" key="1">
    <source>
        <dbReference type="SAM" id="Phobius"/>
    </source>
</evidence>
<dbReference type="RefSeq" id="WP_088368075.1">
    <property type="nucleotide sequence ID" value="NZ_NBBI01000006.1"/>
</dbReference>